<dbReference type="EMBL" id="IACK01118580">
    <property type="protein sequence ID" value="LAA86096.1"/>
    <property type="molecule type" value="Transcribed_RNA"/>
</dbReference>
<dbReference type="AlphaFoldDB" id="A0A2D4IPL7"/>
<name>A0A2D4IPL7_MICLE</name>
<accession>A0A2D4IPL7</accession>
<organism evidence="1">
    <name type="scientific">Micrurus lemniscatus lemniscatus</name>
    <dbReference type="NCBI Taxonomy" id="129467"/>
    <lineage>
        <taxon>Eukaryota</taxon>
        <taxon>Metazoa</taxon>
        <taxon>Chordata</taxon>
        <taxon>Craniata</taxon>
        <taxon>Vertebrata</taxon>
        <taxon>Euteleostomi</taxon>
        <taxon>Lepidosauria</taxon>
        <taxon>Squamata</taxon>
        <taxon>Bifurcata</taxon>
        <taxon>Unidentata</taxon>
        <taxon>Episquamata</taxon>
        <taxon>Toxicofera</taxon>
        <taxon>Serpentes</taxon>
        <taxon>Colubroidea</taxon>
        <taxon>Elapidae</taxon>
        <taxon>Elapinae</taxon>
        <taxon>Micrurus</taxon>
    </lineage>
</organism>
<reference evidence="1" key="2">
    <citation type="submission" date="2017-11" db="EMBL/GenBank/DDBJ databases">
        <title>Coralsnake Venomics: Analyses of Venom Gland Transcriptomes and Proteomes of Six Brazilian Taxa.</title>
        <authorList>
            <person name="Aird S.D."/>
            <person name="Jorge da Silva N."/>
            <person name="Qiu L."/>
            <person name="Villar-Briones A."/>
            <person name="Aparecida-Saddi V."/>
            <person name="Campos-Telles M.P."/>
            <person name="Grau M."/>
            <person name="Mikheyev A.S."/>
        </authorList>
    </citation>
    <scope>NUCLEOTIDE SEQUENCE</scope>
    <source>
        <tissue evidence="1">Venom_gland</tissue>
    </source>
</reference>
<proteinExistence type="predicted"/>
<evidence type="ECO:0000313" key="1">
    <source>
        <dbReference type="EMBL" id="LAA86096.1"/>
    </source>
</evidence>
<sequence>MEDKEESNICKFSSLNCKQCHSKIHSTLKLLTWKHTLSGINLNFSLPLMEWTKEAKIHRGYHRKETLCSVNPDIIYRYIKINAMKLFPIKYQIIAFIISEVIFKKGNI</sequence>
<protein>
    <submittedName>
        <fullName evidence="1">Uncharacterized protein</fullName>
    </submittedName>
</protein>
<reference evidence="1" key="1">
    <citation type="submission" date="2017-07" db="EMBL/GenBank/DDBJ databases">
        <authorList>
            <person name="Mikheyev A."/>
            <person name="Grau M."/>
        </authorList>
    </citation>
    <scope>NUCLEOTIDE SEQUENCE</scope>
    <source>
        <tissue evidence="1">Venom_gland</tissue>
    </source>
</reference>